<comment type="pathway">
    <text evidence="2">Amino-acid biosynthesis; L-serine biosynthesis; L-serine from 3-phospho-D-glycerate: step 3/3.</text>
</comment>
<evidence type="ECO:0000256" key="11">
    <source>
        <dbReference type="ARBA" id="ARBA00048523"/>
    </source>
</evidence>
<dbReference type="InterPro" id="IPR050582">
    <property type="entry name" value="HAD-like_SerB"/>
</dbReference>
<comment type="catalytic activity">
    <reaction evidence="11">
        <text>O-phospho-D-serine + H2O = D-serine + phosphate</text>
        <dbReference type="Rhea" id="RHEA:24873"/>
        <dbReference type="ChEBI" id="CHEBI:15377"/>
        <dbReference type="ChEBI" id="CHEBI:35247"/>
        <dbReference type="ChEBI" id="CHEBI:43474"/>
        <dbReference type="ChEBI" id="CHEBI:58680"/>
        <dbReference type="EC" id="3.1.3.3"/>
    </reaction>
</comment>
<evidence type="ECO:0000256" key="4">
    <source>
        <dbReference type="ARBA" id="ARBA00012640"/>
    </source>
</evidence>
<evidence type="ECO:0000256" key="2">
    <source>
        <dbReference type="ARBA" id="ARBA00005135"/>
    </source>
</evidence>
<dbReference type="SUPFAM" id="SSF56784">
    <property type="entry name" value="HAD-like"/>
    <property type="match status" value="1"/>
</dbReference>
<evidence type="ECO:0000256" key="7">
    <source>
        <dbReference type="ARBA" id="ARBA00022801"/>
    </source>
</evidence>
<feature type="non-terminal residue" evidence="12">
    <location>
        <position position="1"/>
    </location>
</feature>
<dbReference type="RefSeq" id="WP_005265310.1">
    <property type="nucleotide sequence ID" value="NZ_AJYC02000273.1"/>
</dbReference>
<reference evidence="12 13" key="1">
    <citation type="journal article" date="2013" name="Genome Announc.">
        <title>Draft Genome Sequence of Rhodococcus opacus Strain M213 Shows a Diverse Catabolic Potential.</title>
        <authorList>
            <person name="Pathak A."/>
            <person name="Green S.J."/>
            <person name="Ogram A."/>
            <person name="Chauhan A."/>
        </authorList>
    </citation>
    <scope>NUCLEOTIDE SEQUENCE [LARGE SCALE GENOMIC DNA]</scope>
    <source>
        <strain evidence="12 13">M213</strain>
    </source>
</reference>
<evidence type="ECO:0000313" key="12">
    <source>
        <dbReference type="EMBL" id="EKT76446.1"/>
    </source>
</evidence>
<keyword evidence="9" id="KW-0718">Serine biosynthesis</keyword>
<dbReference type="EC" id="3.1.3.3" evidence="4"/>
<dbReference type="InterPro" id="IPR036412">
    <property type="entry name" value="HAD-like_sf"/>
</dbReference>
<evidence type="ECO:0000256" key="1">
    <source>
        <dbReference type="ARBA" id="ARBA00001946"/>
    </source>
</evidence>
<comment type="caution">
    <text evidence="12">The sequence shown here is derived from an EMBL/GenBank/DDBJ whole genome shotgun (WGS) entry which is preliminary data.</text>
</comment>
<sequence>DGGSRLHVFDMDGTLLMGAATVELSRYLGCFDAAFALEEAWLRGEISEVSFWHKALELWTGASEDEIDGAFEAAVWLKGIPEVFADIAERDERCIVISQSPYFFVRRLERWGAHATFGSRIELGGEVTEHSTLTVEDKVLITKRILDDWGLAVTECVAYGDSTSDISLFEWLPNTVGVNAKDPIRSLAAELYDGDDLRHAYTIGRRLIAGPTNTLTGSGGG</sequence>
<dbReference type="Gene3D" id="3.40.50.1000">
    <property type="entry name" value="HAD superfamily/HAD-like"/>
    <property type="match status" value="1"/>
</dbReference>
<proteinExistence type="inferred from homology"/>
<organism evidence="12 13">
    <name type="scientific">Rhodococcus opacus M213</name>
    <dbReference type="NCBI Taxonomy" id="1129896"/>
    <lineage>
        <taxon>Bacteria</taxon>
        <taxon>Bacillati</taxon>
        <taxon>Actinomycetota</taxon>
        <taxon>Actinomycetes</taxon>
        <taxon>Mycobacteriales</taxon>
        <taxon>Nocardiaceae</taxon>
        <taxon>Rhodococcus</taxon>
    </lineage>
</organism>
<dbReference type="PANTHER" id="PTHR43344:SF2">
    <property type="entry name" value="PHOSPHOSERINE PHOSPHATASE"/>
    <property type="match status" value="1"/>
</dbReference>
<evidence type="ECO:0000256" key="9">
    <source>
        <dbReference type="ARBA" id="ARBA00023299"/>
    </source>
</evidence>
<comment type="similarity">
    <text evidence="3">Belongs to the HAD-like hydrolase superfamily. SerB family.</text>
</comment>
<evidence type="ECO:0000256" key="6">
    <source>
        <dbReference type="ARBA" id="ARBA00022723"/>
    </source>
</evidence>
<dbReference type="Pfam" id="PF12710">
    <property type="entry name" value="HAD"/>
    <property type="match status" value="1"/>
</dbReference>
<accession>K8X6M3</accession>
<protein>
    <recommendedName>
        <fullName evidence="4">phosphoserine phosphatase</fullName>
        <ecNumber evidence="4">3.1.3.3</ecNumber>
    </recommendedName>
</protein>
<evidence type="ECO:0000256" key="10">
    <source>
        <dbReference type="ARBA" id="ARBA00048138"/>
    </source>
</evidence>
<evidence type="ECO:0000256" key="8">
    <source>
        <dbReference type="ARBA" id="ARBA00022842"/>
    </source>
</evidence>
<name>K8X6M3_RHOOP</name>
<dbReference type="EMBL" id="AJYC02000273">
    <property type="protein sequence ID" value="EKT76446.1"/>
    <property type="molecule type" value="Genomic_DNA"/>
</dbReference>
<keyword evidence="5" id="KW-0028">Amino-acid biosynthesis</keyword>
<comment type="catalytic activity">
    <reaction evidence="10">
        <text>O-phospho-L-serine + H2O = L-serine + phosphate</text>
        <dbReference type="Rhea" id="RHEA:21208"/>
        <dbReference type="ChEBI" id="CHEBI:15377"/>
        <dbReference type="ChEBI" id="CHEBI:33384"/>
        <dbReference type="ChEBI" id="CHEBI:43474"/>
        <dbReference type="ChEBI" id="CHEBI:57524"/>
        <dbReference type="EC" id="3.1.3.3"/>
    </reaction>
</comment>
<keyword evidence="6" id="KW-0479">Metal-binding</keyword>
<evidence type="ECO:0000313" key="13">
    <source>
        <dbReference type="Proteomes" id="UP000005951"/>
    </source>
</evidence>
<dbReference type="InterPro" id="IPR023214">
    <property type="entry name" value="HAD_sf"/>
</dbReference>
<dbReference type="NCBIfam" id="TIGR01488">
    <property type="entry name" value="HAD-SF-IB"/>
    <property type="match status" value="1"/>
</dbReference>
<gene>
    <name evidence="12" type="ORF">WSS_A42715</name>
</gene>
<comment type="cofactor">
    <cofactor evidence="1">
        <name>Mg(2+)</name>
        <dbReference type="ChEBI" id="CHEBI:18420"/>
    </cofactor>
</comment>
<dbReference type="GO" id="GO:0006564">
    <property type="term" value="P:L-serine biosynthetic process"/>
    <property type="evidence" value="ECO:0007669"/>
    <property type="project" value="UniProtKB-KW"/>
</dbReference>
<dbReference type="AlphaFoldDB" id="K8X6M3"/>
<dbReference type="GO" id="GO:0036424">
    <property type="term" value="F:L-phosphoserine phosphatase activity"/>
    <property type="evidence" value="ECO:0007669"/>
    <property type="project" value="TreeGrafter"/>
</dbReference>
<dbReference type="GO" id="GO:0005737">
    <property type="term" value="C:cytoplasm"/>
    <property type="evidence" value="ECO:0007669"/>
    <property type="project" value="TreeGrafter"/>
</dbReference>
<dbReference type="Proteomes" id="UP000005951">
    <property type="component" value="Unassembled WGS sequence"/>
</dbReference>
<keyword evidence="7" id="KW-0378">Hydrolase</keyword>
<dbReference type="GO" id="GO:0000287">
    <property type="term" value="F:magnesium ion binding"/>
    <property type="evidence" value="ECO:0007669"/>
    <property type="project" value="TreeGrafter"/>
</dbReference>
<dbReference type="PANTHER" id="PTHR43344">
    <property type="entry name" value="PHOSPHOSERINE PHOSPHATASE"/>
    <property type="match status" value="1"/>
</dbReference>
<keyword evidence="8" id="KW-0460">Magnesium</keyword>
<evidence type="ECO:0000256" key="5">
    <source>
        <dbReference type="ARBA" id="ARBA00022605"/>
    </source>
</evidence>
<evidence type="ECO:0000256" key="3">
    <source>
        <dbReference type="ARBA" id="ARBA00009184"/>
    </source>
</evidence>